<gene>
    <name evidence="2" type="ORF">BDV98DRAFT_574126</name>
</gene>
<accession>A0A5C3Q6P6</accession>
<feature type="region of interest" description="Disordered" evidence="1">
    <location>
        <begin position="200"/>
        <end position="272"/>
    </location>
</feature>
<evidence type="ECO:0000313" key="3">
    <source>
        <dbReference type="Proteomes" id="UP000305067"/>
    </source>
</evidence>
<dbReference type="AlphaFoldDB" id="A0A5C3Q6P6"/>
<keyword evidence="3" id="KW-1185">Reference proteome</keyword>
<dbReference type="OrthoDB" id="5568181at2759"/>
<dbReference type="Gene3D" id="1.20.58.1710">
    <property type="match status" value="1"/>
</dbReference>
<evidence type="ECO:0008006" key="4">
    <source>
        <dbReference type="Google" id="ProtNLM"/>
    </source>
</evidence>
<sequence length="272" mass="30079">MSLPTAQLPYGHLESMRSKATQIIESIQSLHQLLAIDQPQIPYMPPWPELLAKYNLLLSQTHSFSASLTPALAASMQQNANTQISPYERISLHPTTSLSDAQIDTELVPLLRNQQTNDVLKMENDVVRRLAQSMSTKGSIGVLTSSTSSSTSRPPTTYQSVLQECSEIRTEHDKRAERAIRAVKMLRERFEWKARVEVEVEEPEELEWDPRLGPQPGPRVGETLPAMDVDEESESDSEEEGENGGGRRPDDDSSGDEQSVEGALASTGLTPA</sequence>
<proteinExistence type="predicted"/>
<dbReference type="EMBL" id="ML178845">
    <property type="protein sequence ID" value="TFK97745.1"/>
    <property type="molecule type" value="Genomic_DNA"/>
</dbReference>
<evidence type="ECO:0000256" key="1">
    <source>
        <dbReference type="SAM" id="MobiDB-lite"/>
    </source>
</evidence>
<organism evidence="2 3">
    <name type="scientific">Pterulicium gracile</name>
    <dbReference type="NCBI Taxonomy" id="1884261"/>
    <lineage>
        <taxon>Eukaryota</taxon>
        <taxon>Fungi</taxon>
        <taxon>Dikarya</taxon>
        <taxon>Basidiomycota</taxon>
        <taxon>Agaricomycotina</taxon>
        <taxon>Agaricomycetes</taxon>
        <taxon>Agaricomycetidae</taxon>
        <taxon>Agaricales</taxon>
        <taxon>Pleurotineae</taxon>
        <taxon>Pterulaceae</taxon>
        <taxon>Pterulicium</taxon>
    </lineage>
</organism>
<reference evidence="2 3" key="1">
    <citation type="journal article" date="2019" name="Nat. Ecol. Evol.">
        <title>Megaphylogeny resolves global patterns of mushroom evolution.</title>
        <authorList>
            <person name="Varga T."/>
            <person name="Krizsan K."/>
            <person name="Foldi C."/>
            <person name="Dima B."/>
            <person name="Sanchez-Garcia M."/>
            <person name="Sanchez-Ramirez S."/>
            <person name="Szollosi G.J."/>
            <person name="Szarkandi J.G."/>
            <person name="Papp V."/>
            <person name="Albert L."/>
            <person name="Andreopoulos W."/>
            <person name="Angelini C."/>
            <person name="Antonin V."/>
            <person name="Barry K.W."/>
            <person name="Bougher N.L."/>
            <person name="Buchanan P."/>
            <person name="Buyck B."/>
            <person name="Bense V."/>
            <person name="Catcheside P."/>
            <person name="Chovatia M."/>
            <person name="Cooper J."/>
            <person name="Damon W."/>
            <person name="Desjardin D."/>
            <person name="Finy P."/>
            <person name="Geml J."/>
            <person name="Haridas S."/>
            <person name="Hughes K."/>
            <person name="Justo A."/>
            <person name="Karasinski D."/>
            <person name="Kautmanova I."/>
            <person name="Kiss B."/>
            <person name="Kocsube S."/>
            <person name="Kotiranta H."/>
            <person name="LaButti K.M."/>
            <person name="Lechner B.E."/>
            <person name="Liimatainen K."/>
            <person name="Lipzen A."/>
            <person name="Lukacs Z."/>
            <person name="Mihaltcheva S."/>
            <person name="Morgado L.N."/>
            <person name="Niskanen T."/>
            <person name="Noordeloos M.E."/>
            <person name="Ohm R.A."/>
            <person name="Ortiz-Santana B."/>
            <person name="Ovrebo C."/>
            <person name="Racz N."/>
            <person name="Riley R."/>
            <person name="Savchenko A."/>
            <person name="Shiryaev A."/>
            <person name="Soop K."/>
            <person name="Spirin V."/>
            <person name="Szebenyi C."/>
            <person name="Tomsovsky M."/>
            <person name="Tulloss R.E."/>
            <person name="Uehling J."/>
            <person name="Grigoriev I.V."/>
            <person name="Vagvolgyi C."/>
            <person name="Papp T."/>
            <person name="Martin F.M."/>
            <person name="Miettinen O."/>
            <person name="Hibbett D.S."/>
            <person name="Nagy L.G."/>
        </authorList>
    </citation>
    <scope>NUCLEOTIDE SEQUENCE [LARGE SCALE GENOMIC DNA]</scope>
    <source>
        <strain evidence="2 3">CBS 309.79</strain>
    </source>
</reference>
<feature type="compositionally biased region" description="Acidic residues" evidence="1">
    <location>
        <begin position="228"/>
        <end position="242"/>
    </location>
</feature>
<evidence type="ECO:0000313" key="2">
    <source>
        <dbReference type="EMBL" id="TFK97745.1"/>
    </source>
</evidence>
<name>A0A5C3Q6P6_9AGAR</name>
<dbReference type="Proteomes" id="UP000305067">
    <property type="component" value="Unassembled WGS sequence"/>
</dbReference>
<protein>
    <recommendedName>
        <fullName evidence="4">Mediator of RNA polymerase II transcription subunit 8</fullName>
    </recommendedName>
</protein>